<dbReference type="Gene3D" id="3.40.50.300">
    <property type="entry name" value="P-loop containing nucleotide triphosphate hydrolases"/>
    <property type="match status" value="1"/>
</dbReference>
<accession>A0AA95S9X2</accession>
<dbReference type="SUPFAM" id="SSF53795">
    <property type="entry name" value="PEP carboxykinase-like"/>
    <property type="match status" value="1"/>
</dbReference>
<sequence>MIETEKKVVYKAFGFSVISEIPLPELLHVENIGDSIDIEVKIEDLTKKWFELSDEQNAFVIKENLVMFQVPNIATFSIEEGKKIAVSLLRENDEDVIRLYILGTCMGAILMQRKILPLHGSAVAIDGKAYAFVGNSGAGKSTTASALLNHGYQLLSDDVIAISLSLDGSIPFVTPSYPQQKLWQDSLTILGMESNDYRPIYGREDKYCIPVSSKFLSAQIPLAGVFELKKTENKEFKICPINSLERFYTLYRNTYQNCFIQNLGLMDWHFNTTAKIIDKIDIYQIHRPVSGASSTQIVSQILKTISKGE</sequence>
<dbReference type="AlphaFoldDB" id="A0AA95S9X2"/>
<keyword evidence="2" id="KW-1185">Reference proteome</keyword>
<dbReference type="EMBL" id="CP126114">
    <property type="protein sequence ID" value="WHY85212.1"/>
    <property type="molecule type" value="Genomic_DNA"/>
</dbReference>
<reference evidence="1" key="1">
    <citation type="submission" date="2023-05" db="EMBL/GenBank/DDBJ databases">
        <title>Comparative genomics of Bacillaceae isolates and their secondary metabolite potential.</title>
        <authorList>
            <person name="Song L."/>
            <person name="Nielsen L.J."/>
            <person name="Mohite O."/>
            <person name="Xu X."/>
            <person name="Weber T."/>
            <person name="Kovacs A.T."/>
        </authorList>
    </citation>
    <scope>NUCLEOTIDE SEQUENCE</scope>
    <source>
        <strain evidence="1">XLM17</strain>
    </source>
</reference>
<organism evidence="1 2">
    <name type="scientific">Neobacillus novalis</name>
    <dbReference type="NCBI Taxonomy" id="220687"/>
    <lineage>
        <taxon>Bacteria</taxon>
        <taxon>Bacillati</taxon>
        <taxon>Bacillota</taxon>
        <taxon>Bacilli</taxon>
        <taxon>Bacillales</taxon>
        <taxon>Bacillaceae</taxon>
        <taxon>Neobacillus</taxon>
    </lineage>
</organism>
<gene>
    <name evidence="1" type="ORF">QNH39_21740</name>
</gene>
<protein>
    <submittedName>
        <fullName evidence="1">Aldolase</fullName>
    </submittedName>
</protein>
<name>A0AA95S9X2_9BACI</name>
<proteinExistence type="predicted"/>
<dbReference type="Proteomes" id="UP001178288">
    <property type="component" value="Chromosome"/>
</dbReference>
<evidence type="ECO:0000313" key="1">
    <source>
        <dbReference type="EMBL" id="WHY85212.1"/>
    </source>
</evidence>
<evidence type="ECO:0000313" key="2">
    <source>
        <dbReference type="Proteomes" id="UP001178288"/>
    </source>
</evidence>
<dbReference type="RefSeq" id="WP_066091336.1">
    <property type="nucleotide sequence ID" value="NZ_CP126114.1"/>
</dbReference>
<dbReference type="InterPro" id="IPR027417">
    <property type="entry name" value="P-loop_NTPase"/>
</dbReference>
<dbReference type="KEGG" id="nnv:QNH39_21740"/>